<evidence type="ECO:0000313" key="2">
    <source>
        <dbReference type="EMBL" id="OEL20146.1"/>
    </source>
</evidence>
<feature type="region of interest" description="Disordered" evidence="1">
    <location>
        <begin position="30"/>
        <end position="86"/>
    </location>
</feature>
<protein>
    <submittedName>
        <fullName evidence="2">Uncharacterized protein</fullName>
    </submittedName>
</protein>
<reference evidence="2 3" key="1">
    <citation type="submission" date="2016-09" db="EMBL/GenBank/DDBJ databases">
        <title>The draft genome of Dichanthelium oligosanthes: A C3 panicoid grass species.</title>
        <authorList>
            <person name="Studer A.J."/>
            <person name="Schnable J.C."/>
            <person name="Brutnell T.P."/>
        </authorList>
    </citation>
    <scope>NUCLEOTIDE SEQUENCE [LARGE SCALE GENOMIC DNA]</scope>
    <source>
        <strain evidence="3">cv. Kellogg 1175</strain>
        <tissue evidence="2">Leaf</tissue>
    </source>
</reference>
<proteinExistence type="predicted"/>
<gene>
    <name evidence="2" type="ORF">BAE44_0018835</name>
</gene>
<feature type="compositionally biased region" description="Low complexity" evidence="1">
    <location>
        <begin position="43"/>
        <end position="63"/>
    </location>
</feature>
<dbReference type="EMBL" id="LWDX02051642">
    <property type="protein sequence ID" value="OEL20146.1"/>
    <property type="molecule type" value="Genomic_DNA"/>
</dbReference>
<sequence>MAAASAPPLAVVGSQFCAPQVLPLTLKTKLNGAAPSPIPPAPSCCGSASPSSAPAPAASSSTPPAGPSSPCKERGDSGNGGDLLFTALPMATPMTGLDVFLARTTPQNVADFKDQG</sequence>
<organism evidence="2 3">
    <name type="scientific">Dichanthelium oligosanthes</name>
    <dbReference type="NCBI Taxonomy" id="888268"/>
    <lineage>
        <taxon>Eukaryota</taxon>
        <taxon>Viridiplantae</taxon>
        <taxon>Streptophyta</taxon>
        <taxon>Embryophyta</taxon>
        <taxon>Tracheophyta</taxon>
        <taxon>Spermatophyta</taxon>
        <taxon>Magnoliopsida</taxon>
        <taxon>Liliopsida</taxon>
        <taxon>Poales</taxon>
        <taxon>Poaceae</taxon>
        <taxon>PACMAD clade</taxon>
        <taxon>Panicoideae</taxon>
        <taxon>Panicodae</taxon>
        <taxon>Paniceae</taxon>
        <taxon>Dichantheliinae</taxon>
        <taxon>Dichanthelium</taxon>
    </lineage>
</organism>
<dbReference type="AlphaFoldDB" id="A0A1E5V4Q3"/>
<comment type="caution">
    <text evidence="2">The sequence shown here is derived from an EMBL/GenBank/DDBJ whole genome shotgun (WGS) entry which is preliminary data.</text>
</comment>
<accession>A0A1E5V4Q3</accession>
<name>A0A1E5V4Q3_9POAL</name>
<evidence type="ECO:0000313" key="3">
    <source>
        <dbReference type="Proteomes" id="UP000095767"/>
    </source>
</evidence>
<dbReference type="Proteomes" id="UP000095767">
    <property type="component" value="Unassembled WGS sequence"/>
</dbReference>
<keyword evidence="3" id="KW-1185">Reference proteome</keyword>
<evidence type="ECO:0000256" key="1">
    <source>
        <dbReference type="SAM" id="MobiDB-lite"/>
    </source>
</evidence>